<feature type="non-terminal residue" evidence="1">
    <location>
        <position position="1"/>
    </location>
</feature>
<name>A0A8S4QIM3_9NEOP</name>
<dbReference type="AlphaFoldDB" id="A0A8S4QIM3"/>
<protein>
    <submittedName>
        <fullName evidence="1">Jg18550 protein</fullName>
    </submittedName>
</protein>
<accession>A0A8S4QIM3</accession>
<keyword evidence="2" id="KW-1185">Reference proteome</keyword>
<dbReference type="Proteomes" id="UP000838756">
    <property type="component" value="Unassembled WGS sequence"/>
</dbReference>
<gene>
    <name evidence="1" type="primary">jg18550</name>
    <name evidence="1" type="ORF">PAEG_LOCUS687</name>
</gene>
<dbReference type="EMBL" id="CAKXAJ010002143">
    <property type="protein sequence ID" value="CAH2208070.1"/>
    <property type="molecule type" value="Genomic_DNA"/>
</dbReference>
<sequence>MKKIPSTSYNYLRQRDARLLPLTLELLGTWSCCIGDTERRSLREHLVARLAAAVDDGCRTTCVSLAAQLDPDNLQWASELLQLSERRAVNGGSVSEWLRAADISLVAPLPPSTQLLQLFFNALVEPPQEWSDVERGECVAGAGRLCVRSRETATVLAPPIAALLKDARAPLCARHNALLALTDICT</sequence>
<comment type="caution">
    <text evidence="1">The sequence shown here is derived from an EMBL/GenBank/DDBJ whole genome shotgun (WGS) entry which is preliminary data.</text>
</comment>
<reference evidence="1" key="1">
    <citation type="submission" date="2022-03" db="EMBL/GenBank/DDBJ databases">
        <authorList>
            <person name="Lindestad O."/>
        </authorList>
    </citation>
    <scope>NUCLEOTIDE SEQUENCE</scope>
</reference>
<organism evidence="1 2">
    <name type="scientific">Pararge aegeria aegeria</name>
    <dbReference type="NCBI Taxonomy" id="348720"/>
    <lineage>
        <taxon>Eukaryota</taxon>
        <taxon>Metazoa</taxon>
        <taxon>Ecdysozoa</taxon>
        <taxon>Arthropoda</taxon>
        <taxon>Hexapoda</taxon>
        <taxon>Insecta</taxon>
        <taxon>Pterygota</taxon>
        <taxon>Neoptera</taxon>
        <taxon>Endopterygota</taxon>
        <taxon>Lepidoptera</taxon>
        <taxon>Glossata</taxon>
        <taxon>Ditrysia</taxon>
        <taxon>Papilionoidea</taxon>
        <taxon>Nymphalidae</taxon>
        <taxon>Satyrinae</taxon>
        <taxon>Satyrini</taxon>
        <taxon>Parargina</taxon>
        <taxon>Pararge</taxon>
    </lineage>
</organism>
<evidence type="ECO:0000313" key="1">
    <source>
        <dbReference type="EMBL" id="CAH2208070.1"/>
    </source>
</evidence>
<evidence type="ECO:0000313" key="2">
    <source>
        <dbReference type="Proteomes" id="UP000838756"/>
    </source>
</evidence>
<proteinExistence type="predicted"/>
<dbReference type="OrthoDB" id="10263978at2759"/>